<evidence type="ECO:0000256" key="1">
    <source>
        <dbReference type="SAM" id="MobiDB-lite"/>
    </source>
</evidence>
<protein>
    <submittedName>
        <fullName evidence="2">Uncharacterized protein</fullName>
    </submittedName>
</protein>
<evidence type="ECO:0000313" key="3">
    <source>
        <dbReference type="Proteomes" id="UP001519460"/>
    </source>
</evidence>
<dbReference type="Proteomes" id="UP001519460">
    <property type="component" value="Unassembled WGS sequence"/>
</dbReference>
<accession>A0ABD0K7F7</accession>
<sequence>KTSLDLSRVHPKPFSRTEQGTGSRNVSGVLILPSSDLATGKCPVCSSFSPQLQPDACLGYNAELHASAHFVHLPSGGSRRISSHLIALKWRCVYERFAKALGEKHNYGKLGSESWEEVQKELVRGL</sequence>
<dbReference type="AlphaFoldDB" id="A0ABD0K7F7"/>
<name>A0ABD0K7F7_9CAEN</name>
<feature type="compositionally biased region" description="Polar residues" evidence="1">
    <location>
        <begin position="16"/>
        <end position="26"/>
    </location>
</feature>
<keyword evidence="3" id="KW-1185">Reference proteome</keyword>
<reference evidence="2 3" key="1">
    <citation type="journal article" date="2023" name="Sci. Data">
        <title>Genome assembly of the Korean intertidal mud-creeper Batillaria attramentaria.</title>
        <authorList>
            <person name="Patra A.K."/>
            <person name="Ho P.T."/>
            <person name="Jun S."/>
            <person name="Lee S.J."/>
            <person name="Kim Y."/>
            <person name="Won Y.J."/>
        </authorList>
    </citation>
    <scope>NUCLEOTIDE SEQUENCE [LARGE SCALE GENOMIC DNA]</scope>
    <source>
        <strain evidence="2">Wonlab-2016</strain>
    </source>
</reference>
<feature type="non-terminal residue" evidence="2">
    <location>
        <position position="1"/>
    </location>
</feature>
<proteinExistence type="predicted"/>
<comment type="caution">
    <text evidence="2">The sequence shown here is derived from an EMBL/GenBank/DDBJ whole genome shotgun (WGS) entry which is preliminary data.</text>
</comment>
<gene>
    <name evidence="2" type="ORF">BaRGS_00025613</name>
</gene>
<dbReference type="EMBL" id="JACVVK020000232">
    <property type="protein sequence ID" value="KAK7483117.1"/>
    <property type="molecule type" value="Genomic_DNA"/>
</dbReference>
<organism evidence="2 3">
    <name type="scientific">Batillaria attramentaria</name>
    <dbReference type="NCBI Taxonomy" id="370345"/>
    <lineage>
        <taxon>Eukaryota</taxon>
        <taxon>Metazoa</taxon>
        <taxon>Spiralia</taxon>
        <taxon>Lophotrochozoa</taxon>
        <taxon>Mollusca</taxon>
        <taxon>Gastropoda</taxon>
        <taxon>Caenogastropoda</taxon>
        <taxon>Sorbeoconcha</taxon>
        <taxon>Cerithioidea</taxon>
        <taxon>Batillariidae</taxon>
        <taxon>Batillaria</taxon>
    </lineage>
</organism>
<feature type="region of interest" description="Disordered" evidence="1">
    <location>
        <begin position="1"/>
        <end position="26"/>
    </location>
</feature>
<evidence type="ECO:0000313" key="2">
    <source>
        <dbReference type="EMBL" id="KAK7483117.1"/>
    </source>
</evidence>